<dbReference type="AlphaFoldDB" id="A0A8D9LWD0"/>
<reference evidence="1 2" key="1">
    <citation type="submission" date="2021-07" db="EMBL/GenBank/DDBJ databases">
        <authorList>
            <consortium name="Genoscope - CEA"/>
            <person name="William W."/>
        </authorList>
    </citation>
    <scope>NUCLEOTIDE SEQUENCE [LARGE SCALE GENOMIC DNA]</scope>
</reference>
<evidence type="ECO:0000313" key="1">
    <source>
        <dbReference type="EMBL" id="CAG7889387.1"/>
    </source>
</evidence>
<accession>A0A8D9LWD0</accession>
<sequence length="81" mass="9528">MYYSSFSIHCVWWFVNNIYVLFDLHDFKLLENEDQTPIPSLDNTFVDHTSDYKTQNLGPSFPLKISSKTGALFPRMNQFES</sequence>
<gene>
    <name evidence="1" type="ORF">BRAPAZ1V2_A01P34630.2</name>
</gene>
<protein>
    <submittedName>
        <fullName evidence="1">Uncharacterized protein</fullName>
    </submittedName>
</protein>
<proteinExistence type="predicted"/>
<dbReference type="Proteomes" id="UP000694005">
    <property type="component" value="Chromosome A01"/>
</dbReference>
<name>A0A8D9LWD0_BRACM</name>
<organism evidence="1 2">
    <name type="scientific">Brassica campestris</name>
    <name type="common">Field mustard</name>
    <dbReference type="NCBI Taxonomy" id="3711"/>
    <lineage>
        <taxon>Eukaryota</taxon>
        <taxon>Viridiplantae</taxon>
        <taxon>Streptophyta</taxon>
        <taxon>Embryophyta</taxon>
        <taxon>Tracheophyta</taxon>
        <taxon>Spermatophyta</taxon>
        <taxon>Magnoliopsida</taxon>
        <taxon>eudicotyledons</taxon>
        <taxon>Gunneridae</taxon>
        <taxon>Pentapetalae</taxon>
        <taxon>rosids</taxon>
        <taxon>malvids</taxon>
        <taxon>Brassicales</taxon>
        <taxon>Brassicaceae</taxon>
        <taxon>Brassiceae</taxon>
        <taxon>Brassica</taxon>
    </lineage>
</organism>
<evidence type="ECO:0000313" key="2">
    <source>
        <dbReference type="Proteomes" id="UP000694005"/>
    </source>
</evidence>
<dbReference type="EMBL" id="LS974617">
    <property type="protein sequence ID" value="CAG7889387.1"/>
    <property type="molecule type" value="Genomic_DNA"/>
</dbReference>
<dbReference type="Gramene" id="A01p34630.2_BraZ1">
    <property type="protein sequence ID" value="A01p34630.2_BraZ1.CDS"/>
    <property type="gene ID" value="A01g34630.2_BraZ1"/>
</dbReference>